<dbReference type="InterPro" id="IPR016181">
    <property type="entry name" value="Acyl_CoA_acyltransferase"/>
</dbReference>
<reference evidence="2 3" key="1">
    <citation type="submission" date="2021-01" db="EMBL/GenBank/DDBJ databases">
        <title>Belnapia mucosa sp. nov. and Belnapia arida sp. nov., isolated from the Tabernas Desert (Almeria, Spain).</title>
        <authorList>
            <person name="Molina-Menor E."/>
            <person name="Vidal-Verdu A."/>
            <person name="Calonge A."/>
            <person name="Satari L."/>
            <person name="Pereto J."/>
            <person name="Porcar M."/>
        </authorList>
    </citation>
    <scope>NUCLEOTIDE SEQUENCE [LARGE SCALE GENOMIC DNA]</scope>
    <source>
        <strain evidence="2 3">T18</strain>
    </source>
</reference>
<keyword evidence="3" id="KW-1185">Reference proteome</keyword>
<evidence type="ECO:0000313" key="2">
    <source>
        <dbReference type="EMBL" id="MBL6079263.1"/>
    </source>
</evidence>
<dbReference type="SUPFAM" id="SSF55729">
    <property type="entry name" value="Acyl-CoA N-acyltransferases (Nat)"/>
    <property type="match status" value="1"/>
</dbReference>
<dbReference type="PROSITE" id="PS51186">
    <property type="entry name" value="GNAT"/>
    <property type="match status" value="1"/>
</dbReference>
<evidence type="ECO:0000313" key="3">
    <source>
        <dbReference type="Proteomes" id="UP000660885"/>
    </source>
</evidence>
<evidence type="ECO:0000259" key="1">
    <source>
        <dbReference type="PROSITE" id="PS51186"/>
    </source>
</evidence>
<organism evidence="2 3">
    <name type="scientific">Belnapia arida</name>
    <dbReference type="NCBI Taxonomy" id="2804533"/>
    <lineage>
        <taxon>Bacteria</taxon>
        <taxon>Pseudomonadati</taxon>
        <taxon>Pseudomonadota</taxon>
        <taxon>Alphaproteobacteria</taxon>
        <taxon>Acetobacterales</taxon>
        <taxon>Roseomonadaceae</taxon>
        <taxon>Belnapia</taxon>
    </lineage>
</organism>
<sequence>MEWRRMTEADLPRVVALAAAAHPQHPEKPAVFAERLALAPGFCWVLGEGRGYALAHPWAGPVPPLDSLLGALPAAAEVLHLHDIVLAPEARGAGEAAAMVARLAASGAASGLGRMTLVAVAGKAGYWQRLGFTPLAEVAGYGAGASLMARPLR</sequence>
<dbReference type="Proteomes" id="UP000660885">
    <property type="component" value="Unassembled WGS sequence"/>
</dbReference>
<dbReference type="Pfam" id="PF00583">
    <property type="entry name" value="Acetyltransf_1"/>
    <property type="match status" value="1"/>
</dbReference>
<dbReference type="Gene3D" id="3.40.630.30">
    <property type="match status" value="1"/>
</dbReference>
<dbReference type="InterPro" id="IPR000182">
    <property type="entry name" value="GNAT_dom"/>
</dbReference>
<proteinExistence type="predicted"/>
<feature type="domain" description="N-acetyltransferase" evidence="1">
    <location>
        <begin position="1"/>
        <end position="153"/>
    </location>
</feature>
<accession>A0ABS1U3M7</accession>
<protein>
    <submittedName>
        <fullName evidence="2">GNAT family N-acetyltransferase</fullName>
    </submittedName>
</protein>
<name>A0ABS1U3M7_9PROT</name>
<gene>
    <name evidence="2" type="ORF">JMJ56_14685</name>
</gene>
<comment type="caution">
    <text evidence="2">The sequence shown here is derived from an EMBL/GenBank/DDBJ whole genome shotgun (WGS) entry which is preliminary data.</text>
</comment>
<dbReference type="EMBL" id="JAETWB010000006">
    <property type="protein sequence ID" value="MBL6079263.1"/>
    <property type="molecule type" value="Genomic_DNA"/>
</dbReference>